<feature type="domain" description="NAD-dependent epimerase/dehydratase" evidence="2">
    <location>
        <begin position="16"/>
        <end position="257"/>
    </location>
</feature>
<sequence>MYEIPYHNTSLEDKTILITGAAGFIGSNIVEYLLKHQVKKVIVLDNFLTGFKSNVESFLAHPNYQFIEGDIRDLEVCKRACQGVDIVCHQAAMGSVPRSIEEPYATTGHNIDGFVNMAFAAHHHGIKRFVYASSSSVYGDEPNLPKVEHRIGKPLSPYAITKLSNELFAENFGRLYEMEFIGFRYFNVFGPRQSPEGAYAAVLPLFADACMHDKEVFINGDGGQTRDFTFIENVVQINIKAMLTTNSAALNEVYNVGCGGRYTVLELFDGIKEAAGVPNKKPVHRAARAGDIRDSQADISKAEKLLDYDPQFDFQKGLEI</sequence>
<organism evidence="3">
    <name type="scientific">uncultured Aureispira sp</name>
    <dbReference type="NCBI Taxonomy" id="1331704"/>
    <lineage>
        <taxon>Bacteria</taxon>
        <taxon>Pseudomonadati</taxon>
        <taxon>Bacteroidota</taxon>
        <taxon>Saprospiria</taxon>
        <taxon>Saprospirales</taxon>
        <taxon>Saprospiraceae</taxon>
        <taxon>Aureispira</taxon>
        <taxon>environmental samples</taxon>
    </lineage>
</organism>
<dbReference type="Gene3D" id="3.40.50.720">
    <property type="entry name" value="NAD(P)-binding Rossmann-like Domain"/>
    <property type="match status" value="1"/>
</dbReference>
<dbReference type="Pfam" id="PF01370">
    <property type="entry name" value="Epimerase"/>
    <property type="match status" value="1"/>
</dbReference>
<evidence type="ECO:0000256" key="1">
    <source>
        <dbReference type="ARBA" id="ARBA00007637"/>
    </source>
</evidence>
<dbReference type="EMBL" id="CACVAQ010000453">
    <property type="protein sequence ID" value="CAA6829008.1"/>
    <property type="molecule type" value="Genomic_DNA"/>
</dbReference>
<evidence type="ECO:0000259" key="2">
    <source>
        <dbReference type="Pfam" id="PF01370"/>
    </source>
</evidence>
<accession>A0A6S6UB72</accession>
<name>A0A6S6UB72_9BACT</name>
<dbReference type="PRINTS" id="PR01713">
    <property type="entry name" value="NUCEPIMERASE"/>
</dbReference>
<comment type="similarity">
    <text evidence="1">Belongs to the NAD(P)-dependent epimerase/dehydratase family.</text>
</comment>
<dbReference type="SUPFAM" id="SSF51735">
    <property type="entry name" value="NAD(P)-binding Rossmann-fold domains"/>
    <property type="match status" value="1"/>
</dbReference>
<evidence type="ECO:0000313" key="3">
    <source>
        <dbReference type="EMBL" id="CAA6829008.1"/>
    </source>
</evidence>
<protein>
    <submittedName>
        <fullName evidence="3">UDP-glucose 4-epimerase (EC)</fullName>
        <ecNumber evidence="3">5.1.3.2</ecNumber>
    </submittedName>
</protein>
<dbReference type="AlphaFoldDB" id="A0A6S6UB72"/>
<dbReference type="GO" id="GO:0003978">
    <property type="term" value="F:UDP-glucose 4-epimerase activity"/>
    <property type="evidence" value="ECO:0007669"/>
    <property type="project" value="UniProtKB-EC"/>
</dbReference>
<dbReference type="Gene3D" id="3.90.25.10">
    <property type="entry name" value="UDP-galactose 4-epimerase, domain 1"/>
    <property type="match status" value="1"/>
</dbReference>
<reference evidence="3" key="1">
    <citation type="submission" date="2020-01" db="EMBL/GenBank/DDBJ databases">
        <authorList>
            <person name="Meier V. D."/>
            <person name="Meier V D."/>
        </authorList>
    </citation>
    <scope>NUCLEOTIDE SEQUENCE</scope>
    <source>
        <strain evidence="3">HLG_WM_MAG_10</strain>
    </source>
</reference>
<proteinExistence type="inferred from homology"/>
<gene>
    <name evidence="3" type="ORF">HELGO_WM57318</name>
</gene>
<dbReference type="InterPro" id="IPR001509">
    <property type="entry name" value="Epimerase_deHydtase"/>
</dbReference>
<dbReference type="PANTHER" id="PTHR43000">
    <property type="entry name" value="DTDP-D-GLUCOSE 4,6-DEHYDRATASE-RELATED"/>
    <property type="match status" value="1"/>
</dbReference>
<keyword evidence="3" id="KW-0413">Isomerase</keyword>
<dbReference type="EC" id="5.1.3.2" evidence="3"/>
<feature type="non-terminal residue" evidence="3">
    <location>
        <position position="320"/>
    </location>
</feature>
<dbReference type="CDD" id="cd05256">
    <property type="entry name" value="UDP_AE_SDR_e"/>
    <property type="match status" value="1"/>
</dbReference>
<dbReference type="InterPro" id="IPR036291">
    <property type="entry name" value="NAD(P)-bd_dom_sf"/>
</dbReference>